<sequence length="90" mass="10551">MKVISQREFDRNPAQVLEALEAGEALRVTGRDGEIIELHRRADGRPWTAEELVERHKRLPRVDFARMRAEIDELFGVDRIDDDPWQRSRG</sequence>
<evidence type="ECO:0000313" key="1">
    <source>
        <dbReference type="EMBL" id="ROP38891.1"/>
    </source>
</evidence>
<dbReference type="OrthoDB" id="33091at2"/>
<organism evidence="1 2">
    <name type="scientific">Saccharothrix texasensis</name>
    <dbReference type="NCBI Taxonomy" id="103734"/>
    <lineage>
        <taxon>Bacteria</taxon>
        <taxon>Bacillati</taxon>
        <taxon>Actinomycetota</taxon>
        <taxon>Actinomycetes</taxon>
        <taxon>Pseudonocardiales</taxon>
        <taxon>Pseudonocardiaceae</taxon>
        <taxon>Saccharothrix</taxon>
    </lineage>
</organism>
<dbReference type="Proteomes" id="UP000268727">
    <property type="component" value="Unassembled WGS sequence"/>
</dbReference>
<dbReference type="AlphaFoldDB" id="A0A3N1H8W8"/>
<accession>A0A3N1H8W8</accession>
<gene>
    <name evidence="1" type="ORF">EDD40_4257</name>
</gene>
<evidence type="ECO:0008006" key="3">
    <source>
        <dbReference type="Google" id="ProtNLM"/>
    </source>
</evidence>
<proteinExistence type="predicted"/>
<dbReference type="RefSeq" id="WP_123744463.1">
    <property type="nucleotide sequence ID" value="NZ_RJKM01000001.1"/>
</dbReference>
<reference evidence="1 2" key="1">
    <citation type="submission" date="2018-11" db="EMBL/GenBank/DDBJ databases">
        <title>Sequencing the genomes of 1000 actinobacteria strains.</title>
        <authorList>
            <person name="Klenk H.-P."/>
        </authorList>
    </citation>
    <scope>NUCLEOTIDE SEQUENCE [LARGE SCALE GENOMIC DNA]</scope>
    <source>
        <strain evidence="1 2">DSM 44231</strain>
    </source>
</reference>
<dbReference type="EMBL" id="RJKM01000001">
    <property type="protein sequence ID" value="ROP38891.1"/>
    <property type="molecule type" value="Genomic_DNA"/>
</dbReference>
<name>A0A3N1H8W8_9PSEU</name>
<evidence type="ECO:0000313" key="2">
    <source>
        <dbReference type="Proteomes" id="UP000268727"/>
    </source>
</evidence>
<keyword evidence="2" id="KW-1185">Reference proteome</keyword>
<protein>
    <recommendedName>
        <fullName evidence="3">Prevent-host-death family protein</fullName>
    </recommendedName>
</protein>
<comment type="caution">
    <text evidence="1">The sequence shown here is derived from an EMBL/GenBank/DDBJ whole genome shotgun (WGS) entry which is preliminary data.</text>
</comment>